<dbReference type="AlphaFoldDB" id="A0A0V8GD17"/>
<dbReference type="GO" id="GO:0004493">
    <property type="term" value="F:methylmalonyl-CoA epimerase activity"/>
    <property type="evidence" value="ECO:0007669"/>
    <property type="project" value="TreeGrafter"/>
</dbReference>
<gene>
    <name evidence="4" type="ORF">AS033_13345</name>
</gene>
<name>A0A0V8GD17_9BACL</name>
<evidence type="ECO:0000313" key="4">
    <source>
        <dbReference type="EMBL" id="KSU48117.1"/>
    </source>
</evidence>
<evidence type="ECO:0000256" key="2">
    <source>
        <dbReference type="ARBA" id="ARBA00022723"/>
    </source>
</evidence>
<protein>
    <submittedName>
        <fullName evidence="4">Glyoxalase</fullName>
    </submittedName>
</protein>
<dbReference type="InterPro" id="IPR017515">
    <property type="entry name" value="MeMalonyl-CoA_epimerase"/>
</dbReference>
<dbReference type="CDD" id="cd07249">
    <property type="entry name" value="MMCE"/>
    <property type="match status" value="1"/>
</dbReference>
<dbReference type="RefSeq" id="WP_058265742.1">
    <property type="nucleotide sequence ID" value="NZ_FMYN01000005.1"/>
</dbReference>
<dbReference type="Proteomes" id="UP000053797">
    <property type="component" value="Unassembled WGS sequence"/>
</dbReference>
<dbReference type="EMBL" id="LNQL01000005">
    <property type="protein sequence ID" value="KSU48117.1"/>
    <property type="molecule type" value="Genomic_DNA"/>
</dbReference>
<dbReference type="NCBIfam" id="TIGR03081">
    <property type="entry name" value="metmalonyl_epim"/>
    <property type="match status" value="1"/>
</dbReference>
<feature type="domain" description="VOC" evidence="3">
    <location>
        <begin position="2"/>
        <end position="132"/>
    </location>
</feature>
<dbReference type="InterPro" id="IPR037523">
    <property type="entry name" value="VOC_core"/>
</dbReference>
<dbReference type="PROSITE" id="PS51819">
    <property type="entry name" value="VOC"/>
    <property type="match status" value="1"/>
</dbReference>
<evidence type="ECO:0000256" key="1">
    <source>
        <dbReference type="ARBA" id="ARBA00009308"/>
    </source>
</evidence>
<reference evidence="4 5" key="1">
    <citation type="journal article" date="2015" name="Int. J. Syst. Evol. Microbiol.">
        <title>Exiguobacterium enclense sp. nov., isolated from sediment.</title>
        <authorList>
            <person name="Dastager S.G."/>
            <person name="Mawlankar R."/>
            <person name="Sonalkar V.V."/>
            <person name="Thorat M.N."/>
            <person name="Mual P."/>
            <person name="Verma A."/>
            <person name="Krishnamurthi S."/>
            <person name="Tang S.K."/>
            <person name="Li W.J."/>
        </authorList>
    </citation>
    <scope>NUCLEOTIDE SEQUENCE [LARGE SCALE GENOMIC DNA]</scope>
    <source>
        <strain evidence="4 5">NIO-1109</strain>
    </source>
</reference>
<keyword evidence="2" id="KW-0479">Metal-binding</keyword>
<sequence length="136" mass="15282">MKLDHTGIAVRDMQEAISFYTNVLGGTLTKEYSNPAPGVASNIAVIEFDDAHIELLTPTSPDSPIARFLKQRGKGVHHIAYRVENLDQAIEEAKKQGLTFLEDTYRTTPFGRRLIYMNPRHSHGVITELCDYPKNP</sequence>
<dbReference type="PANTHER" id="PTHR43048:SF3">
    <property type="entry name" value="METHYLMALONYL-COA EPIMERASE, MITOCHONDRIAL"/>
    <property type="match status" value="1"/>
</dbReference>
<accession>A0A0V8GD17</accession>
<dbReference type="GO" id="GO:0046491">
    <property type="term" value="P:L-methylmalonyl-CoA metabolic process"/>
    <property type="evidence" value="ECO:0007669"/>
    <property type="project" value="TreeGrafter"/>
</dbReference>
<dbReference type="InterPro" id="IPR029068">
    <property type="entry name" value="Glyas_Bleomycin-R_OHBP_Dase"/>
</dbReference>
<comment type="similarity">
    <text evidence="1">Belongs to the methylmalonyl-CoA epimerase family.</text>
</comment>
<proteinExistence type="inferred from homology"/>
<organism evidence="4 5">
    <name type="scientific">Exiguobacterium indicum</name>
    <dbReference type="NCBI Taxonomy" id="296995"/>
    <lineage>
        <taxon>Bacteria</taxon>
        <taxon>Bacillati</taxon>
        <taxon>Bacillota</taxon>
        <taxon>Bacilli</taxon>
        <taxon>Bacillales</taxon>
        <taxon>Bacillales Family XII. Incertae Sedis</taxon>
        <taxon>Exiguobacterium</taxon>
    </lineage>
</organism>
<dbReference type="Pfam" id="PF13669">
    <property type="entry name" value="Glyoxalase_4"/>
    <property type="match status" value="1"/>
</dbReference>
<comment type="caution">
    <text evidence="4">The sequence shown here is derived from an EMBL/GenBank/DDBJ whole genome shotgun (WGS) entry which is preliminary data.</text>
</comment>
<dbReference type="Gene3D" id="3.10.180.10">
    <property type="entry name" value="2,3-Dihydroxybiphenyl 1,2-Dioxygenase, domain 1"/>
    <property type="match status" value="1"/>
</dbReference>
<dbReference type="InterPro" id="IPR051785">
    <property type="entry name" value="MMCE/EMCE_epimerase"/>
</dbReference>
<evidence type="ECO:0000313" key="5">
    <source>
        <dbReference type="Proteomes" id="UP000053797"/>
    </source>
</evidence>
<evidence type="ECO:0000259" key="3">
    <source>
        <dbReference type="PROSITE" id="PS51819"/>
    </source>
</evidence>
<dbReference type="PANTHER" id="PTHR43048">
    <property type="entry name" value="METHYLMALONYL-COA EPIMERASE"/>
    <property type="match status" value="1"/>
</dbReference>
<dbReference type="GO" id="GO:0046872">
    <property type="term" value="F:metal ion binding"/>
    <property type="evidence" value="ECO:0007669"/>
    <property type="project" value="UniProtKB-KW"/>
</dbReference>
<dbReference type="SUPFAM" id="SSF54593">
    <property type="entry name" value="Glyoxalase/Bleomycin resistance protein/Dihydroxybiphenyl dioxygenase"/>
    <property type="match status" value="1"/>
</dbReference>
<dbReference type="OrthoDB" id="9788468at2"/>